<protein>
    <submittedName>
        <fullName evidence="1">Uncharacterized protein</fullName>
    </submittedName>
</protein>
<evidence type="ECO:0000313" key="2">
    <source>
        <dbReference type="Proteomes" id="UP001062776"/>
    </source>
</evidence>
<proteinExistence type="predicted"/>
<evidence type="ECO:0000313" key="1">
    <source>
        <dbReference type="EMBL" id="GBQ84701.1"/>
    </source>
</evidence>
<accession>A0ABQ0PYF6</accession>
<reference evidence="1" key="1">
    <citation type="submission" date="2013-04" db="EMBL/GenBank/DDBJ databases">
        <title>The genome sequencing project of 58 acetic acid bacteria.</title>
        <authorList>
            <person name="Okamoto-Kainuma A."/>
            <person name="Ishikawa M."/>
            <person name="Umino S."/>
            <person name="Koizumi Y."/>
            <person name="Shiwa Y."/>
            <person name="Yoshikawa H."/>
            <person name="Matsutani M."/>
            <person name="Matsushita K."/>
        </authorList>
    </citation>
    <scope>NUCLEOTIDE SEQUENCE</scope>
    <source>
        <strain evidence="1">NRIC 0535</strain>
    </source>
</reference>
<dbReference type="EMBL" id="BAPV01000004">
    <property type="protein sequence ID" value="GBQ84701.1"/>
    <property type="molecule type" value="Genomic_DNA"/>
</dbReference>
<sequence>MSHLRGLNPGLIPGLIAVALLCPCTACGWGERTHGVINRTAIDTLPDDGPVYLKARKTLITRSAT</sequence>
<dbReference type="Proteomes" id="UP001062776">
    <property type="component" value="Unassembled WGS sequence"/>
</dbReference>
<dbReference type="RefSeq" id="WP_264814398.1">
    <property type="nucleotide sequence ID" value="NZ_BAPV01000004.1"/>
</dbReference>
<gene>
    <name evidence="1" type="ORF">AA0535_0571</name>
</gene>
<keyword evidence="2" id="KW-1185">Reference proteome</keyword>
<organism evidence="1 2">
    <name type="scientific">Asaia krungthepensis NRIC 0535</name>
    <dbReference type="NCBI Taxonomy" id="1307925"/>
    <lineage>
        <taxon>Bacteria</taxon>
        <taxon>Pseudomonadati</taxon>
        <taxon>Pseudomonadota</taxon>
        <taxon>Alphaproteobacteria</taxon>
        <taxon>Acetobacterales</taxon>
        <taxon>Acetobacteraceae</taxon>
        <taxon>Asaia</taxon>
    </lineage>
</organism>
<comment type="caution">
    <text evidence="1">The sequence shown here is derived from an EMBL/GenBank/DDBJ whole genome shotgun (WGS) entry which is preliminary data.</text>
</comment>
<name>A0ABQ0PYF6_9PROT</name>